<keyword evidence="2" id="KW-0229">DNA integration</keyword>
<evidence type="ECO:0000256" key="3">
    <source>
        <dbReference type="ARBA" id="ARBA00023125"/>
    </source>
</evidence>
<dbReference type="Pfam" id="PF13102">
    <property type="entry name" value="Phage_int_SAM_5"/>
    <property type="match status" value="1"/>
</dbReference>
<dbReference type="InterPro" id="IPR050090">
    <property type="entry name" value="Tyrosine_recombinase_XerCD"/>
</dbReference>
<evidence type="ECO:0000256" key="4">
    <source>
        <dbReference type="ARBA" id="ARBA00023172"/>
    </source>
</evidence>
<dbReference type="Gene3D" id="1.10.443.10">
    <property type="entry name" value="Intergrase catalytic core"/>
    <property type="match status" value="1"/>
</dbReference>
<evidence type="ECO:0000313" key="7">
    <source>
        <dbReference type="EMBL" id="KIO46564.1"/>
    </source>
</evidence>
<comment type="similarity">
    <text evidence="1">Belongs to the 'phage' integrase family.</text>
</comment>
<dbReference type="InterPro" id="IPR044068">
    <property type="entry name" value="CB"/>
</dbReference>
<dbReference type="AlphaFoldDB" id="A0A0C3RJT9"/>
<name>A0A0C3RJT9_9PORP</name>
<accession>A0A0C3RJT9</accession>
<reference evidence="7 8" key="1">
    <citation type="submission" date="2014-07" db="EMBL/GenBank/DDBJ databases">
        <title>Porphyromonadaceae bacterium OUH 308042 = ATCC BAA-2681 = DSM 28342 draft genome.</title>
        <authorList>
            <person name="Sydenham T.V."/>
            <person name="Hasman H."/>
            <person name="Justensen U.S."/>
        </authorList>
    </citation>
    <scope>NUCLEOTIDE SEQUENCE [LARGE SCALE GENOMIC DNA]</scope>
    <source>
        <strain evidence="7 8">OUH 308042</strain>
    </source>
</reference>
<dbReference type="CDD" id="cd01185">
    <property type="entry name" value="INTN1_C_like"/>
    <property type="match status" value="1"/>
</dbReference>
<evidence type="ECO:0000313" key="8">
    <source>
        <dbReference type="Proteomes" id="UP000031980"/>
    </source>
</evidence>
<dbReference type="InterPro" id="IPR002104">
    <property type="entry name" value="Integrase_catalytic"/>
</dbReference>
<dbReference type="PROSITE" id="PS51900">
    <property type="entry name" value="CB"/>
    <property type="match status" value="1"/>
</dbReference>
<dbReference type="GO" id="GO:0003677">
    <property type="term" value="F:DNA binding"/>
    <property type="evidence" value="ECO:0007669"/>
    <property type="project" value="UniProtKB-UniRule"/>
</dbReference>
<dbReference type="PANTHER" id="PTHR30349:SF64">
    <property type="entry name" value="PROPHAGE INTEGRASE INTD-RELATED"/>
    <property type="match status" value="1"/>
</dbReference>
<dbReference type="InterPro" id="IPR025269">
    <property type="entry name" value="SAM-like_dom"/>
</dbReference>
<dbReference type="EMBL" id="JPIU01000025">
    <property type="protein sequence ID" value="KIO46564.1"/>
    <property type="molecule type" value="Genomic_DNA"/>
</dbReference>
<evidence type="ECO:0000256" key="2">
    <source>
        <dbReference type="ARBA" id="ARBA00022908"/>
    </source>
</evidence>
<comment type="caution">
    <text evidence="7">The sequence shown here is derived from an EMBL/GenBank/DDBJ whole genome shotgun (WGS) entry which is preliminary data.</text>
</comment>
<protein>
    <submittedName>
        <fullName evidence="7">Integrase</fullName>
    </submittedName>
</protein>
<dbReference type="InterPro" id="IPR010998">
    <property type="entry name" value="Integrase_recombinase_N"/>
</dbReference>
<dbReference type="InterPro" id="IPR011010">
    <property type="entry name" value="DNA_brk_join_enz"/>
</dbReference>
<dbReference type="Gene3D" id="1.10.150.130">
    <property type="match status" value="1"/>
</dbReference>
<dbReference type="InterPro" id="IPR013762">
    <property type="entry name" value="Integrase-like_cat_sf"/>
</dbReference>
<feature type="domain" description="Core-binding (CB)" evidence="6">
    <location>
        <begin position="116"/>
        <end position="192"/>
    </location>
</feature>
<keyword evidence="3 5" id="KW-0238">DNA-binding</keyword>
<keyword evidence="8" id="KW-1185">Reference proteome</keyword>
<sequence length="402" mass="46092">MATVKVKFRASTIPTKEGTVFYQVIHNRVVRQVNPGYKLYPDEWDTANAEIVFPPGIESGRRNYLVSLKSALAEDVRRFKGIITRFERAARDYTAEEVAERFLVSADSGGFMSFGRELVRQLKQICKMRTAERYTTVLNSFGRFLGEKDVPLDEVDSYLMVEYEIFLHANDACPNTSSYYMRGLRAIYNRAVEKELTIQRSPFKHVYTGIDKTVKRAVPLKIIRQIRKLDLTLFPAMDFARDIFMFSFYTCGMSFVDMAYLKKKDLQNGILSYRRQKTGQLLFIKWERPMQEIIDKYDTGGSPYLLPIIKNVNADERWQYKNAAHLVNSKLKRLGEKLGLAMPLTSYVARHAWASIAKSKNVPLATISEAMGHDSEKTTRIYLASLDTSAVDKANSQILKSL</sequence>
<dbReference type="RefSeq" id="WP_041504755.1">
    <property type="nucleotide sequence ID" value="NZ_JPIU01000025.1"/>
</dbReference>
<keyword evidence="4" id="KW-0233">DNA recombination</keyword>
<dbReference type="Proteomes" id="UP000031980">
    <property type="component" value="Unassembled WGS sequence"/>
</dbReference>
<dbReference type="SUPFAM" id="SSF56349">
    <property type="entry name" value="DNA breaking-rejoining enzymes"/>
    <property type="match status" value="1"/>
</dbReference>
<dbReference type="GO" id="GO:0015074">
    <property type="term" value="P:DNA integration"/>
    <property type="evidence" value="ECO:0007669"/>
    <property type="project" value="UniProtKB-KW"/>
</dbReference>
<dbReference type="GO" id="GO:0006310">
    <property type="term" value="P:DNA recombination"/>
    <property type="evidence" value="ECO:0007669"/>
    <property type="project" value="UniProtKB-KW"/>
</dbReference>
<evidence type="ECO:0000256" key="1">
    <source>
        <dbReference type="ARBA" id="ARBA00008857"/>
    </source>
</evidence>
<dbReference type="Pfam" id="PF00589">
    <property type="entry name" value="Phage_integrase"/>
    <property type="match status" value="1"/>
</dbReference>
<dbReference type="PANTHER" id="PTHR30349">
    <property type="entry name" value="PHAGE INTEGRASE-RELATED"/>
    <property type="match status" value="1"/>
</dbReference>
<gene>
    <name evidence="7" type="ORF">BA92_01435</name>
</gene>
<proteinExistence type="inferred from homology"/>
<evidence type="ECO:0000256" key="5">
    <source>
        <dbReference type="PROSITE-ProRule" id="PRU01248"/>
    </source>
</evidence>
<organism evidence="7 8">
    <name type="scientific">Sanguibacteroides justesenii</name>
    <dbReference type="NCBI Taxonomy" id="1547597"/>
    <lineage>
        <taxon>Bacteria</taxon>
        <taxon>Pseudomonadati</taxon>
        <taxon>Bacteroidota</taxon>
        <taxon>Bacteroidia</taxon>
        <taxon>Bacteroidales</taxon>
        <taxon>Porphyromonadaceae</taxon>
        <taxon>Sanguibacteroides</taxon>
    </lineage>
</organism>
<evidence type="ECO:0000259" key="6">
    <source>
        <dbReference type="PROSITE" id="PS51900"/>
    </source>
</evidence>